<dbReference type="NCBIfam" id="TIGR00756">
    <property type="entry name" value="PPR"/>
    <property type="match status" value="2"/>
</dbReference>
<evidence type="ECO:0000313" key="4">
    <source>
        <dbReference type="EMBL" id="PQP93015.1"/>
    </source>
</evidence>
<dbReference type="EMBL" id="PJQY01002503">
    <property type="protein sequence ID" value="PQP93015.1"/>
    <property type="molecule type" value="Genomic_DNA"/>
</dbReference>
<evidence type="ECO:0000256" key="2">
    <source>
        <dbReference type="ARBA" id="ARBA00022737"/>
    </source>
</evidence>
<dbReference type="Pfam" id="PF13041">
    <property type="entry name" value="PPR_2"/>
    <property type="match status" value="1"/>
</dbReference>
<dbReference type="Gene3D" id="1.25.40.10">
    <property type="entry name" value="Tetratricopeptide repeat domain"/>
    <property type="match status" value="1"/>
</dbReference>
<comment type="caution">
    <text evidence="4">The sequence shown here is derived from an EMBL/GenBank/DDBJ whole genome shotgun (WGS) entry which is preliminary data.</text>
</comment>
<reference evidence="4 5" key="1">
    <citation type="submission" date="2018-02" db="EMBL/GenBank/DDBJ databases">
        <title>Draft genome of wild Prunus yedoensis var. nudiflora.</title>
        <authorList>
            <person name="Baek S."/>
            <person name="Kim J.-H."/>
            <person name="Choi K."/>
            <person name="Kim G.-B."/>
            <person name="Cho A."/>
            <person name="Jang H."/>
            <person name="Shin C.-H."/>
            <person name="Yu H.-J."/>
            <person name="Mun J.-H."/>
        </authorList>
    </citation>
    <scope>NUCLEOTIDE SEQUENCE [LARGE SCALE GENOMIC DNA]</scope>
    <source>
        <strain evidence="5">cv. Jeju island</strain>
        <tissue evidence="4">Leaf</tissue>
    </source>
</reference>
<evidence type="ECO:0000256" key="3">
    <source>
        <dbReference type="PROSITE-ProRule" id="PRU00708"/>
    </source>
</evidence>
<comment type="similarity">
    <text evidence="1">Belongs to the PPR family. P subfamily.</text>
</comment>
<dbReference type="PROSITE" id="PS51375">
    <property type="entry name" value="PPR"/>
    <property type="match status" value="2"/>
</dbReference>
<dbReference type="PANTHER" id="PTHR47932:SF34">
    <property type="entry name" value="OS10G0147250 PROTEIN"/>
    <property type="match status" value="1"/>
</dbReference>
<protein>
    <submittedName>
        <fullName evidence="4">Putative pentatricopeptide repeat-containing protein</fullName>
    </submittedName>
</protein>
<accession>A0A314YU13</accession>
<name>A0A314YU13_PRUYE</name>
<evidence type="ECO:0000256" key="1">
    <source>
        <dbReference type="ARBA" id="ARBA00007626"/>
    </source>
</evidence>
<gene>
    <name evidence="4" type="ORF">Pyn_06652</name>
</gene>
<dbReference type="InterPro" id="IPR011990">
    <property type="entry name" value="TPR-like_helical_dom_sf"/>
</dbReference>
<dbReference type="InterPro" id="IPR002885">
    <property type="entry name" value="PPR_rpt"/>
</dbReference>
<feature type="repeat" description="PPR" evidence="3">
    <location>
        <begin position="166"/>
        <end position="200"/>
    </location>
</feature>
<dbReference type="OrthoDB" id="185373at2759"/>
<sequence>MVRQFGTHFHFFAALSEISPNYASDYGDLYSFLIENFCRNGMLDSSIETFIHMCKLGVPVSPYVLSRMLTFLVDSNRVHVILDLYGEVCKALRGQYFCVYEFVMVALLNKGKVETGLDFHSAVIERGFVVDIVACNKILKLLCKESQIGVGEDFFNALIMGGPEPNVVTFSTMINAYCKDGKLEEAIKLYKVMIEKGVSPDLVVYSILVDGLFKAGKLEEGLRLFSRH</sequence>
<dbReference type="AlphaFoldDB" id="A0A314YU13"/>
<dbReference type="Pfam" id="PF01535">
    <property type="entry name" value="PPR"/>
    <property type="match status" value="1"/>
</dbReference>
<keyword evidence="5" id="KW-1185">Reference proteome</keyword>
<feature type="repeat" description="PPR" evidence="3">
    <location>
        <begin position="201"/>
        <end position="228"/>
    </location>
</feature>
<dbReference type="GO" id="GO:0003729">
    <property type="term" value="F:mRNA binding"/>
    <property type="evidence" value="ECO:0007669"/>
    <property type="project" value="TreeGrafter"/>
</dbReference>
<keyword evidence="2" id="KW-0677">Repeat</keyword>
<proteinExistence type="inferred from homology"/>
<organism evidence="4 5">
    <name type="scientific">Prunus yedoensis var. nudiflora</name>
    <dbReference type="NCBI Taxonomy" id="2094558"/>
    <lineage>
        <taxon>Eukaryota</taxon>
        <taxon>Viridiplantae</taxon>
        <taxon>Streptophyta</taxon>
        <taxon>Embryophyta</taxon>
        <taxon>Tracheophyta</taxon>
        <taxon>Spermatophyta</taxon>
        <taxon>Magnoliopsida</taxon>
        <taxon>eudicotyledons</taxon>
        <taxon>Gunneridae</taxon>
        <taxon>Pentapetalae</taxon>
        <taxon>rosids</taxon>
        <taxon>fabids</taxon>
        <taxon>Rosales</taxon>
        <taxon>Rosaceae</taxon>
        <taxon>Amygdaloideae</taxon>
        <taxon>Amygdaleae</taxon>
        <taxon>Prunus</taxon>
    </lineage>
</organism>
<dbReference type="SUPFAM" id="SSF81901">
    <property type="entry name" value="HCP-like"/>
    <property type="match status" value="1"/>
</dbReference>
<evidence type="ECO:0000313" key="5">
    <source>
        <dbReference type="Proteomes" id="UP000250321"/>
    </source>
</evidence>
<dbReference type="Proteomes" id="UP000250321">
    <property type="component" value="Unassembled WGS sequence"/>
</dbReference>
<dbReference type="PANTHER" id="PTHR47932">
    <property type="entry name" value="ATPASE EXPRESSION PROTEIN 3"/>
    <property type="match status" value="1"/>
</dbReference>